<feature type="transmembrane region" description="Helical" evidence="7">
    <location>
        <begin position="54"/>
        <end position="74"/>
    </location>
</feature>
<feature type="transmembrane region" description="Helical" evidence="7">
    <location>
        <begin position="152"/>
        <end position="177"/>
    </location>
</feature>
<evidence type="ECO:0000256" key="5">
    <source>
        <dbReference type="ARBA" id="ARBA00022989"/>
    </source>
</evidence>
<feature type="transmembrane region" description="Helical" evidence="7">
    <location>
        <begin position="128"/>
        <end position="146"/>
    </location>
</feature>
<reference evidence="9 10" key="1">
    <citation type="journal article" date="2021" name="Sci. Rep.">
        <title>The distribution of antibiotic resistance genes in chicken gut microbiota commensals.</title>
        <authorList>
            <person name="Juricova H."/>
            <person name="Matiasovicova J."/>
            <person name="Kubasova T."/>
            <person name="Cejkova D."/>
            <person name="Rychlik I."/>
        </authorList>
    </citation>
    <scope>NUCLEOTIDE SEQUENCE [LARGE SCALE GENOMIC DNA]</scope>
    <source>
        <strain evidence="9 10">An564</strain>
    </source>
</reference>
<comment type="pathway">
    <text evidence="7">Cell wall biogenesis; peptidoglycan biosynthesis.</text>
</comment>
<dbReference type="Pfam" id="PF00953">
    <property type="entry name" value="Glycos_transf_4"/>
    <property type="match status" value="1"/>
</dbReference>
<name>A0ABS2GKX2_9FIRM</name>
<keyword evidence="7" id="KW-0133">Cell shape</keyword>
<dbReference type="HAMAP" id="MF_00038">
    <property type="entry name" value="MraY"/>
    <property type="match status" value="1"/>
</dbReference>
<feature type="transmembrane region" description="Helical" evidence="7">
    <location>
        <begin position="6"/>
        <end position="25"/>
    </location>
</feature>
<keyword evidence="3 7" id="KW-0808">Transferase</keyword>
<evidence type="ECO:0000256" key="3">
    <source>
        <dbReference type="ARBA" id="ARBA00022679"/>
    </source>
</evidence>
<evidence type="ECO:0000256" key="8">
    <source>
        <dbReference type="NCBIfam" id="TIGR00445"/>
    </source>
</evidence>
<evidence type="ECO:0000256" key="6">
    <source>
        <dbReference type="ARBA" id="ARBA00023136"/>
    </source>
</evidence>
<evidence type="ECO:0000256" key="7">
    <source>
        <dbReference type="HAMAP-Rule" id="MF_00038"/>
    </source>
</evidence>
<comment type="catalytic activity">
    <reaction evidence="7">
        <text>UDP-N-acetyl-alpha-D-muramoyl-L-alanyl-gamma-D-glutamyl-meso-2,6-diaminopimeloyl-D-alanyl-D-alanine + di-trans,octa-cis-undecaprenyl phosphate = di-trans,octa-cis-undecaprenyl diphospho-N-acetyl-alpha-D-muramoyl-L-alanyl-D-glutamyl-meso-2,6-diaminopimeloyl-D-alanyl-D-alanine + UMP</text>
        <dbReference type="Rhea" id="RHEA:28386"/>
        <dbReference type="ChEBI" id="CHEBI:57865"/>
        <dbReference type="ChEBI" id="CHEBI:60392"/>
        <dbReference type="ChEBI" id="CHEBI:61386"/>
        <dbReference type="ChEBI" id="CHEBI:61387"/>
        <dbReference type="EC" id="2.7.8.13"/>
    </reaction>
</comment>
<gene>
    <name evidence="7" type="primary">mraY</name>
    <name evidence="9" type="ORF">H9X81_00550</name>
</gene>
<evidence type="ECO:0000313" key="10">
    <source>
        <dbReference type="Proteomes" id="UP000724149"/>
    </source>
</evidence>
<keyword evidence="7" id="KW-0460">Magnesium</keyword>
<comment type="cofactor">
    <cofactor evidence="7">
        <name>Mg(2+)</name>
        <dbReference type="ChEBI" id="CHEBI:18420"/>
    </cofactor>
</comment>
<keyword evidence="7" id="KW-0961">Cell wall biogenesis/degradation</keyword>
<organism evidence="9 10">
    <name type="scientific">Hydrogenoanaerobacterium saccharovorans</name>
    <dbReference type="NCBI Taxonomy" id="474960"/>
    <lineage>
        <taxon>Bacteria</taxon>
        <taxon>Bacillati</taxon>
        <taxon>Bacillota</taxon>
        <taxon>Clostridia</taxon>
        <taxon>Eubacteriales</taxon>
        <taxon>Oscillospiraceae</taxon>
        <taxon>Hydrogenoanaerobacterium</taxon>
    </lineage>
</organism>
<dbReference type="Proteomes" id="UP000724149">
    <property type="component" value="Unassembled WGS sequence"/>
</dbReference>
<dbReference type="CDD" id="cd06852">
    <property type="entry name" value="GT_MraY"/>
    <property type="match status" value="1"/>
</dbReference>
<feature type="transmembrane region" description="Helical" evidence="7">
    <location>
        <begin position="189"/>
        <end position="208"/>
    </location>
</feature>
<comment type="similarity">
    <text evidence="2 7">Belongs to the glycosyltransferase 4 family. MraY subfamily.</text>
</comment>
<evidence type="ECO:0000256" key="4">
    <source>
        <dbReference type="ARBA" id="ARBA00022692"/>
    </source>
</evidence>
<keyword evidence="5 7" id="KW-1133">Transmembrane helix</keyword>
<dbReference type="NCBIfam" id="TIGR00445">
    <property type="entry name" value="mraY"/>
    <property type="match status" value="1"/>
</dbReference>
<sequence>MNTTAILAVAAIGFAVSAVSGYFLIPYLHKLHFGQTILDIGPSWHKNKQGTPTMGGFIFIFAILIASVVGYFMLSQGENDLWHGTQVEIARYWGTILLAVSFGIIGFVDDYIKVVKKRNLGLTAIQKLIMQFVAAGLYMLILYTAGDTSTVLIIPFLGQLDLGLVYFPLCVVGIVYITNSVNLTDGLDGLCGSVTCVSALGFMMVSAAMGFGGINLLSTALAAACLGFLVWNFYPAKVFMGDTGSMFLGGMVTGLAFGVGMPLILAFLGIIYICESMSVVLQVVSFKTTGKRIFKMSPIHHHFEMCGLSEVKIDFAFSAVTAVGAVLAVLAVRFI</sequence>
<protein>
    <recommendedName>
        <fullName evidence="7 8">Phospho-N-acetylmuramoyl-pentapeptide-transferase</fullName>
        <ecNumber evidence="7 8">2.7.8.13</ecNumber>
    </recommendedName>
    <alternativeName>
        <fullName evidence="7">UDP-MurNAc-pentapeptide phosphotransferase</fullName>
    </alternativeName>
</protein>
<feature type="transmembrane region" description="Helical" evidence="7">
    <location>
        <begin position="89"/>
        <end position="108"/>
    </location>
</feature>
<evidence type="ECO:0000256" key="1">
    <source>
        <dbReference type="ARBA" id="ARBA00004141"/>
    </source>
</evidence>
<dbReference type="PANTHER" id="PTHR22926">
    <property type="entry name" value="PHOSPHO-N-ACETYLMURAMOYL-PENTAPEPTIDE-TRANSFERASE"/>
    <property type="match status" value="1"/>
</dbReference>
<keyword evidence="10" id="KW-1185">Reference proteome</keyword>
<keyword evidence="7" id="KW-0573">Peptidoglycan synthesis</keyword>
<keyword evidence="6 7" id="KW-0472">Membrane</keyword>
<dbReference type="InterPro" id="IPR000715">
    <property type="entry name" value="Glycosyl_transferase_4"/>
</dbReference>
<keyword evidence="4 7" id="KW-0812">Transmembrane</keyword>
<proteinExistence type="inferred from homology"/>
<dbReference type="InterPro" id="IPR003524">
    <property type="entry name" value="PNAcMuramoyl-5peptid_Trfase"/>
</dbReference>
<feature type="transmembrane region" description="Helical" evidence="7">
    <location>
        <begin position="246"/>
        <end position="273"/>
    </location>
</feature>
<dbReference type="PROSITE" id="PS01348">
    <property type="entry name" value="MRAY_2"/>
    <property type="match status" value="1"/>
</dbReference>
<dbReference type="RefSeq" id="WP_204719210.1">
    <property type="nucleotide sequence ID" value="NZ_JACSNR010000001.1"/>
</dbReference>
<evidence type="ECO:0000313" key="9">
    <source>
        <dbReference type="EMBL" id="MBM6922183.1"/>
    </source>
</evidence>
<dbReference type="Pfam" id="PF10555">
    <property type="entry name" value="MraY_sig1"/>
    <property type="match status" value="1"/>
</dbReference>
<comment type="function">
    <text evidence="7">Catalyzes the initial step of the lipid cycle reactions in the biosynthesis of the cell wall peptidoglycan: transfers peptidoglycan precursor phospho-MurNAc-pentapeptide from UDP-MurNAc-pentapeptide onto the lipid carrier undecaprenyl phosphate, yielding undecaprenyl-pyrophosphoryl-MurNAc-pentapeptide, known as lipid I.</text>
</comment>
<dbReference type="PANTHER" id="PTHR22926:SF5">
    <property type="entry name" value="PHOSPHO-N-ACETYLMURAMOYL-PENTAPEPTIDE-TRANSFERASE HOMOLOG"/>
    <property type="match status" value="1"/>
</dbReference>
<keyword evidence="7" id="KW-0479">Metal-binding</keyword>
<accession>A0ABS2GKX2</accession>
<dbReference type="EC" id="2.7.8.13" evidence="7 8"/>
<keyword evidence="7" id="KW-1003">Cell membrane</keyword>
<keyword evidence="7" id="KW-0131">Cell cycle</keyword>
<comment type="caution">
    <text evidence="9">The sequence shown here is derived from an EMBL/GenBank/DDBJ whole genome shotgun (WGS) entry which is preliminary data.</text>
</comment>
<keyword evidence="7" id="KW-0132">Cell division</keyword>
<dbReference type="GO" id="GO:0016740">
    <property type="term" value="F:transferase activity"/>
    <property type="evidence" value="ECO:0007669"/>
    <property type="project" value="UniProtKB-KW"/>
</dbReference>
<dbReference type="EMBL" id="JACSNR010000001">
    <property type="protein sequence ID" value="MBM6922183.1"/>
    <property type="molecule type" value="Genomic_DNA"/>
</dbReference>
<feature type="transmembrane region" description="Helical" evidence="7">
    <location>
        <begin position="214"/>
        <end position="234"/>
    </location>
</feature>
<evidence type="ECO:0000256" key="2">
    <source>
        <dbReference type="ARBA" id="ARBA00005583"/>
    </source>
</evidence>
<comment type="subcellular location">
    <subcellularLocation>
        <location evidence="7">Cell membrane</location>
        <topology evidence="7">Multi-pass membrane protein</topology>
    </subcellularLocation>
    <subcellularLocation>
        <location evidence="1">Membrane</location>
        <topology evidence="1">Multi-pass membrane protein</topology>
    </subcellularLocation>
</comment>
<dbReference type="InterPro" id="IPR018480">
    <property type="entry name" value="PNAcMuramoyl-5peptid_Trfase_CS"/>
</dbReference>
<feature type="transmembrane region" description="Helical" evidence="7">
    <location>
        <begin position="315"/>
        <end position="334"/>
    </location>
</feature>